<dbReference type="InterPro" id="IPR002942">
    <property type="entry name" value="S4_RNA-bd"/>
</dbReference>
<dbReference type="SUPFAM" id="SSF55174">
    <property type="entry name" value="Alpha-L RNA-binding motif"/>
    <property type="match status" value="1"/>
</dbReference>
<evidence type="ECO:0000313" key="4">
    <source>
        <dbReference type="EMBL" id="MBO0346709.1"/>
    </source>
</evidence>
<dbReference type="SMART" id="SM00363">
    <property type="entry name" value="S4"/>
    <property type="match status" value="1"/>
</dbReference>
<proteinExistence type="predicted"/>
<dbReference type="GO" id="GO:0003723">
    <property type="term" value="F:RNA binding"/>
    <property type="evidence" value="ECO:0007669"/>
    <property type="project" value="UniProtKB-KW"/>
</dbReference>
<evidence type="ECO:0000256" key="2">
    <source>
        <dbReference type="SAM" id="MobiDB-lite"/>
    </source>
</evidence>
<dbReference type="CDD" id="cd00165">
    <property type="entry name" value="S4"/>
    <property type="match status" value="1"/>
</dbReference>
<accession>A0A939EQA4</accession>
<dbReference type="EMBL" id="JAFLNF010000007">
    <property type="protein sequence ID" value="MBO0346709.1"/>
    <property type="molecule type" value="Genomic_DNA"/>
</dbReference>
<reference evidence="4" key="1">
    <citation type="submission" date="2021-03" db="EMBL/GenBank/DDBJ databases">
        <title>Roseibium sp. CAU 1637 isolated from Incheon.</title>
        <authorList>
            <person name="Kim W."/>
        </authorList>
    </citation>
    <scope>NUCLEOTIDE SEQUENCE</scope>
    <source>
        <strain evidence="4">CAU 1637</strain>
    </source>
</reference>
<sequence>MRIDKWLWYARVTKSRSLAQKLASGGSVRLNGDKISSASKAVKVGDVLTITKERQILILKVKAMATRRGSYPEACLLYEDLSPPPSPKADFRPAPGQRDAGAGRPTKRDRRRIHSFLGDD</sequence>
<gene>
    <name evidence="4" type="ORF">J0X15_15890</name>
</gene>
<dbReference type="Pfam" id="PF01479">
    <property type="entry name" value="S4"/>
    <property type="match status" value="1"/>
</dbReference>
<keyword evidence="5" id="KW-1185">Reference proteome</keyword>
<protein>
    <submittedName>
        <fullName evidence="4">RNA-binding S4 domain-containing protein</fullName>
    </submittedName>
</protein>
<comment type="caution">
    <text evidence="4">The sequence shown here is derived from an EMBL/GenBank/DDBJ whole genome shotgun (WGS) entry which is preliminary data.</text>
</comment>
<dbReference type="Proteomes" id="UP000664779">
    <property type="component" value="Unassembled WGS sequence"/>
</dbReference>
<dbReference type="AlphaFoldDB" id="A0A939EQA4"/>
<evidence type="ECO:0000259" key="3">
    <source>
        <dbReference type="SMART" id="SM00363"/>
    </source>
</evidence>
<evidence type="ECO:0000256" key="1">
    <source>
        <dbReference type="PROSITE-ProRule" id="PRU00182"/>
    </source>
</evidence>
<feature type="compositionally biased region" description="Basic residues" evidence="2">
    <location>
        <begin position="105"/>
        <end position="114"/>
    </location>
</feature>
<organism evidence="4 5">
    <name type="scientific">Roseibium limicola</name>
    <dbReference type="NCBI Taxonomy" id="2816037"/>
    <lineage>
        <taxon>Bacteria</taxon>
        <taxon>Pseudomonadati</taxon>
        <taxon>Pseudomonadota</taxon>
        <taxon>Alphaproteobacteria</taxon>
        <taxon>Hyphomicrobiales</taxon>
        <taxon>Stappiaceae</taxon>
        <taxon>Roseibium</taxon>
    </lineage>
</organism>
<keyword evidence="1" id="KW-0694">RNA-binding</keyword>
<dbReference type="InterPro" id="IPR036986">
    <property type="entry name" value="S4_RNA-bd_sf"/>
</dbReference>
<evidence type="ECO:0000313" key="5">
    <source>
        <dbReference type="Proteomes" id="UP000664779"/>
    </source>
</evidence>
<dbReference type="PROSITE" id="PS50889">
    <property type="entry name" value="S4"/>
    <property type="match status" value="1"/>
</dbReference>
<feature type="region of interest" description="Disordered" evidence="2">
    <location>
        <begin position="82"/>
        <end position="120"/>
    </location>
</feature>
<feature type="domain" description="RNA-binding S4" evidence="3">
    <location>
        <begin position="1"/>
        <end position="62"/>
    </location>
</feature>
<dbReference type="Gene3D" id="3.10.290.10">
    <property type="entry name" value="RNA-binding S4 domain"/>
    <property type="match status" value="1"/>
</dbReference>
<name>A0A939EQA4_9HYPH</name>